<dbReference type="Gene3D" id="3.10.180.10">
    <property type="entry name" value="2,3-Dihydroxybiphenyl 1,2-Dioxygenase, domain 1"/>
    <property type="match status" value="1"/>
</dbReference>
<dbReference type="Gene3D" id="1.20.120.450">
    <property type="entry name" value="dinb family like domain"/>
    <property type="match status" value="1"/>
</dbReference>
<dbReference type="SUPFAM" id="SSF54593">
    <property type="entry name" value="Glyoxalase/Bleomycin resistance protein/Dihydroxybiphenyl dioxygenase"/>
    <property type="match status" value="1"/>
</dbReference>
<dbReference type="Pfam" id="PF00903">
    <property type="entry name" value="Glyoxalase"/>
    <property type="match status" value="1"/>
</dbReference>
<evidence type="ECO:0000313" key="2">
    <source>
        <dbReference type="EMBL" id="GLV54312.1"/>
    </source>
</evidence>
<protein>
    <recommendedName>
        <fullName evidence="1">VOC domain-containing protein</fullName>
    </recommendedName>
</protein>
<dbReference type="PROSITE" id="PS51819">
    <property type="entry name" value="VOC"/>
    <property type="match status" value="1"/>
</dbReference>
<dbReference type="InterPro" id="IPR024775">
    <property type="entry name" value="DinB-like"/>
</dbReference>
<dbReference type="EMBL" id="BSRI01000001">
    <property type="protein sequence ID" value="GLV54312.1"/>
    <property type="molecule type" value="Genomic_DNA"/>
</dbReference>
<dbReference type="InterPro" id="IPR034660">
    <property type="entry name" value="DinB/YfiT-like"/>
</dbReference>
<feature type="domain" description="VOC" evidence="1">
    <location>
        <begin position="9"/>
        <end position="131"/>
    </location>
</feature>
<evidence type="ECO:0000259" key="1">
    <source>
        <dbReference type="PROSITE" id="PS51819"/>
    </source>
</evidence>
<dbReference type="Proteomes" id="UP001344906">
    <property type="component" value="Unassembled WGS sequence"/>
</dbReference>
<dbReference type="InterPro" id="IPR004360">
    <property type="entry name" value="Glyas_Fos-R_dOase_dom"/>
</dbReference>
<proteinExistence type="predicted"/>
<evidence type="ECO:0000313" key="3">
    <source>
        <dbReference type="Proteomes" id="UP001344906"/>
    </source>
</evidence>
<dbReference type="InterPro" id="IPR029068">
    <property type="entry name" value="Glyas_Bleomycin-R_OHBP_Dase"/>
</dbReference>
<organism evidence="2 3">
    <name type="scientific">Dictyobacter halimunensis</name>
    <dbReference type="NCBI Taxonomy" id="3026934"/>
    <lineage>
        <taxon>Bacteria</taxon>
        <taxon>Bacillati</taxon>
        <taxon>Chloroflexota</taxon>
        <taxon>Ktedonobacteria</taxon>
        <taxon>Ktedonobacterales</taxon>
        <taxon>Dictyobacteraceae</taxon>
        <taxon>Dictyobacter</taxon>
    </lineage>
</organism>
<gene>
    <name evidence="2" type="ORF">KDH_11600</name>
</gene>
<accession>A0ABQ6FJD0</accession>
<keyword evidence="3" id="KW-1185">Reference proteome</keyword>
<name>A0ABQ6FJD0_9CHLR</name>
<dbReference type="RefSeq" id="WP_338248006.1">
    <property type="nucleotide sequence ID" value="NZ_BSRI01000001.1"/>
</dbReference>
<dbReference type="Pfam" id="PF12867">
    <property type="entry name" value="DinB_2"/>
    <property type="match status" value="1"/>
</dbReference>
<comment type="caution">
    <text evidence="2">The sequence shown here is derived from an EMBL/GenBank/DDBJ whole genome shotgun (WGS) entry which is preliminary data.</text>
</comment>
<dbReference type="SUPFAM" id="SSF109854">
    <property type="entry name" value="DinB/YfiT-like putative metalloenzymes"/>
    <property type="match status" value="1"/>
</dbReference>
<dbReference type="InterPro" id="IPR037523">
    <property type="entry name" value="VOC_core"/>
</dbReference>
<sequence>MQHTNTVRPRPWWALPVRNLPISYAFYTELLGFGTTTTPLPDHLAEVTDFDDDPLLLIGPEAGDVTTYLNSPHTIMKPRSTLGFFCQDLDTQMARWSMRGLKEVEEATAPLGDRALLIQDPDGNTLRFTTPRQWTPEEIAALYAQGPTRLQQALADITEQELDKKRTDGEWSIRQLVHHIVDGDDLWIHAIKAALARSGSQYRHDWYTPDNACAEMLDYAGRTIEPALLLFQAHHEHILQLVQHLPDALSRFLLFAWPDQEPHPLNVQQILYNQAVHVALHCEDILLLRSSNQ</sequence>
<reference evidence="2 3" key="1">
    <citation type="submission" date="2023-02" db="EMBL/GenBank/DDBJ databases">
        <title>Dictyobacter halimunensis sp. nov., a new member of the class Ktedonobacteria from forest soil in a geothermal area.</title>
        <authorList>
            <person name="Rachmania M.K."/>
            <person name="Ningsih F."/>
            <person name="Sakai Y."/>
            <person name="Yabe S."/>
            <person name="Yokota A."/>
            <person name="Sjamsuridzal W."/>
        </authorList>
    </citation>
    <scope>NUCLEOTIDE SEQUENCE [LARGE SCALE GENOMIC DNA]</scope>
    <source>
        <strain evidence="2 3">S3.2.2.5</strain>
    </source>
</reference>